<keyword evidence="10" id="KW-1185">Reference proteome</keyword>
<sequence length="406" mass="44949">MFTTENITMVHDGNKDEADKCLNLGQKYFKEGNRDKALRFAQKAERLYPSQKAQDFIELLNRLHGTTDHTPHSNGTAGGGGGGGGGTGSGGTSADGENVRRRRTGTEGTAEAPSSEGEYTQEQVDAVKRIKKCKDYYEILGVTKEAGESDLKKAYRKLALQFHPDKNKSPGAAEAFKAVGNAFAVLSDTEKRKQYDLYGPDEANTATSHRNTHNHNDFTRGYEGDMTAEELFNMFFGGGYPGGNVYVRRGHTWERAGTGGTMGGRGGRHSHQQGAHSEQSNLSVFLQLMPLLLILLLSLASSLLSSDPTYSLSPTSKYSVQRQTSNLGVSYYVKTDFASEYQGSIRRLEQHVEEDYVSTLRNACFKEKNYKENMIWRARSFGDAQMFKRAQELRTPSCDSLQSLYS</sequence>
<keyword evidence="2" id="KW-0812">Transmembrane</keyword>
<dbReference type="PANTHER" id="PTHR43908">
    <property type="entry name" value="AT29763P-RELATED"/>
    <property type="match status" value="1"/>
</dbReference>
<accession>A0AAV2Q3W0</accession>
<dbReference type="FunFam" id="1.10.287.110:FF:000103">
    <property type="entry name" value="DnaJ subfamily B member"/>
    <property type="match status" value="1"/>
</dbReference>
<dbReference type="InterPro" id="IPR001623">
    <property type="entry name" value="DnaJ_domain"/>
</dbReference>
<evidence type="ECO:0000256" key="6">
    <source>
        <dbReference type="PROSITE-ProRule" id="PRU00339"/>
    </source>
</evidence>
<evidence type="ECO:0000256" key="5">
    <source>
        <dbReference type="ARBA" id="ARBA00023136"/>
    </source>
</evidence>
<dbReference type="PANTHER" id="PTHR43908:SF3">
    <property type="entry name" value="AT29763P-RELATED"/>
    <property type="match status" value="1"/>
</dbReference>
<dbReference type="GO" id="GO:0030544">
    <property type="term" value="F:Hsp70 protein binding"/>
    <property type="evidence" value="ECO:0007669"/>
    <property type="project" value="TreeGrafter"/>
</dbReference>
<dbReference type="Proteomes" id="UP001497623">
    <property type="component" value="Unassembled WGS sequence"/>
</dbReference>
<dbReference type="CDD" id="cd06257">
    <property type="entry name" value="DnaJ"/>
    <property type="match status" value="1"/>
</dbReference>
<dbReference type="PROSITE" id="PS00636">
    <property type="entry name" value="DNAJ_1"/>
    <property type="match status" value="1"/>
</dbReference>
<evidence type="ECO:0000256" key="2">
    <source>
        <dbReference type="ARBA" id="ARBA00022692"/>
    </source>
</evidence>
<dbReference type="PROSITE" id="PS50005">
    <property type="entry name" value="TPR"/>
    <property type="match status" value="1"/>
</dbReference>
<evidence type="ECO:0000256" key="7">
    <source>
        <dbReference type="SAM" id="MobiDB-lite"/>
    </source>
</evidence>
<dbReference type="Gene3D" id="1.10.287.110">
    <property type="entry name" value="DnaJ domain"/>
    <property type="match status" value="1"/>
</dbReference>
<dbReference type="SUPFAM" id="SSF46565">
    <property type="entry name" value="Chaperone J-domain"/>
    <property type="match status" value="1"/>
</dbReference>
<dbReference type="GO" id="GO:0071218">
    <property type="term" value="P:cellular response to misfolded protein"/>
    <property type="evidence" value="ECO:0007669"/>
    <property type="project" value="TreeGrafter"/>
</dbReference>
<dbReference type="InterPro" id="IPR018253">
    <property type="entry name" value="DnaJ_domain_CS"/>
</dbReference>
<organism evidence="9 10">
    <name type="scientific">Meganyctiphanes norvegica</name>
    <name type="common">Northern krill</name>
    <name type="synonym">Thysanopoda norvegica</name>
    <dbReference type="NCBI Taxonomy" id="48144"/>
    <lineage>
        <taxon>Eukaryota</taxon>
        <taxon>Metazoa</taxon>
        <taxon>Ecdysozoa</taxon>
        <taxon>Arthropoda</taxon>
        <taxon>Crustacea</taxon>
        <taxon>Multicrustacea</taxon>
        <taxon>Malacostraca</taxon>
        <taxon>Eumalacostraca</taxon>
        <taxon>Eucarida</taxon>
        <taxon>Euphausiacea</taxon>
        <taxon>Euphausiidae</taxon>
        <taxon>Meganyctiphanes</taxon>
    </lineage>
</organism>
<dbReference type="EMBL" id="CAXKWB010003077">
    <property type="protein sequence ID" value="CAL4068326.1"/>
    <property type="molecule type" value="Genomic_DNA"/>
</dbReference>
<evidence type="ECO:0000313" key="10">
    <source>
        <dbReference type="Proteomes" id="UP001497623"/>
    </source>
</evidence>
<comment type="caution">
    <text evidence="9">The sequence shown here is derived from an EMBL/GenBank/DDBJ whole genome shotgun (WGS) entry which is preliminary data.</text>
</comment>
<proteinExistence type="predicted"/>
<feature type="domain" description="J" evidence="8">
    <location>
        <begin position="135"/>
        <end position="199"/>
    </location>
</feature>
<feature type="repeat" description="TPR" evidence="6">
    <location>
        <begin position="18"/>
        <end position="51"/>
    </location>
</feature>
<keyword evidence="4" id="KW-1133">Transmembrane helix</keyword>
<dbReference type="SMART" id="SM00028">
    <property type="entry name" value="TPR"/>
    <property type="match status" value="1"/>
</dbReference>
<evidence type="ECO:0000313" key="9">
    <source>
        <dbReference type="EMBL" id="CAL4068326.1"/>
    </source>
</evidence>
<dbReference type="InterPro" id="IPR019734">
    <property type="entry name" value="TPR_rpt"/>
</dbReference>
<dbReference type="AlphaFoldDB" id="A0AAV2Q3W0"/>
<evidence type="ECO:0000256" key="3">
    <source>
        <dbReference type="ARBA" id="ARBA00022824"/>
    </source>
</evidence>
<feature type="region of interest" description="Disordered" evidence="7">
    <location>
        <begin position="65"/>
        <end position="122"/>
    </location>
</feature>
<feature type="compositionally biased region" description="Gly residues" evidence="7">
    <location>
        <begin position="76"/>
        <end position="93"/>
    </location>
</feature>
<name>A0AAV2Q3W0_MEGNR</name>
<protein>
    <recommendedName>
        <fullName evidence="8">J domain-containing protein</fullName>
    </recommendedName>
</protein>
<keyword evidence="5" id="KW-0472">Membrane</keyword>
<dbReference type="Pfam" id="PF00226">
    <property type="entry name" value="DnaJ"/>
    <property type="match status" value="1"/>
</dbReference>
<dbReference type="SMART" id="SM00271">
    <property type="entry name" value="DnaJ"/>
    <property type="match status" value="1"/>
</dbReference>
<dbReference type="InterPro" id="IPR051100">
    <property type="entry name" value="DnaJ_subfamily_B/C"/>
</dbReference>
<keyword evidence="3" id="KW-0256">Endoplasmic reticulum</keyword>
<evidence type="ECO:0000256" key="1">
    <source>
        <dbReference type="ARBA" id="ARBA00004389"/>
    </source>
</evidence>
<reference evidence="9 10" key="1">
    <citation type="submission" date="2024-05" db="EMBL/GenBank/DDBJ databases">
        <authorList>
            <person name="Wallberg A."/>
        </authorList>
    </citation>
    <scope>NUCLEOTIDE SEQUENCE [LARGE SCALE GENOMIC DNA]</scope>
</reference>
<dbReference type="Pfam" id="PF09320">
    <property type="entry name" value="DUF1977"/>
    <property type="match status" value="1"/>
</dbReference>
<dbReference type="PROSITE" id="PS50076">
    <property type="entry name" value="DNAJ_2"/>
    <property type="match status" value="1"/>
</dbReference>
<gene>
    <name evidence="9" type="ORF">MNOR_LOCUS7128</name>
</gene>
<keyword evidence="6" id="KW-0802">TPR repeat</keyword>
<comment type="subcellular location">
    <subcellularLocation>
        <location evidence="1">Endoplasmic reticulum membrane</location>
        <topology evidence="1">Single-pass membrane protein</topology>
    </subcellularLocation>
</comment>
<evidence type="ECO:0000259" key="8">
    <source>
        <dbReference type="PROSITE" id="PS50076"/>
    </source>
</evidence>
<dbReference type="InterPro" id="IPR036869">
    <property type="entry name" value="J_dom_sf"/>
</dbReference>
<evidence type="ECO:0000256" key="4">
    <source>
        <dbReference type="ARBA" id="ARBA00022989"/>
    </source>
</evidence>
<dbReference type="PRINTS" id="PR00625">
    <property type="entry name" value="JDOMAIN"/>
</dbReference>
<dbReference type="InterPro" id="IPR015399">
    <property type="entry name" value="DUF1977_DnaJ-like"/>
</dbReference>
<dbReference type="GO" id="GO:0005789">
    <property type="term" value="C:endoplasmic reticulum membrane"/>
    <property type="evidence" value="ECO:0007669"/>
    <property type="project" value="UniProtKB-SubCell"/>
</dbReference>